<dbReference type="Proteomes" id="UP001055149">
    <property type="component" value="Unassembled WGS sequence"/>
</dbReference>
<reference evidence="9" key="1">
    <citation type="journal article" date="2022" name="Int. J. Syst. Evol. Microbiol.">
        <title>A novel species of lactic acid bacteria, Ligilactobacillus pabuli sp. nov., isolated from alfalfa silage.</title>
        <authorList>
            <person name="Tohno M."/>
            <person name="Tanizawa Y."/>
            <person name="Sawada H."/>
            <person name="Sakamoto M."/>
            <person name="Ohkuma M."/>
            <person name="Kobayashi H."/>
        </authorList>
    </citation>
    <scope>NUCLEOTIDE SEQUENCE</scope>
    <source>
        <strain evidence="9">AF129</strain>
    </source>
</reference>
<dbReference type="InterPro" id="IPR003004">
    <property type="entry name" value="GspF/PilC"/>
</dbReference>
<proteinExistence type="inferred from homology"/>
<organism evidence="9 10">
    <name type="scientific">Ligilactobacillus pabuli</name>
    <dbReference type="NCBI Taxonomy" id="2886039"/>
    <lineage>
        <taxon>Bacteria</taxon>
        <taxon>Bacillati</taxon>
        <taxon>Bacillota</taxon>
        <taxon>Bacilli</taxon>
        <taxon>Lactobacillales</taxon>
        <taxon>Lactobacillaceae</taxon>
        <taxon>Ligilactobacillus</taxon>
    </lineage>
</organism>
<dbReference type="InterPro" id="IPR018076">
    <property type="entry name" value="T2SS_GspF_dom"/>
</dbReference>
<evidence type="ECO:0000256" key="5">
    <source>
        <dbReference type="ARBA" id="ARBA00022989"/>
    </source>
</evidence>
<dbReference type="Pfam" id="PF00482">
    <property type="entry name" value="T2SSF"/>
    <property type="match status" value="2"/>
</dbReference>
<protein>
    <submittedName>
        <fullName evidence="9">Competence protein ComG</fullName>
    </submittedName>
</protein>
<sequence>MHWGKEKLSLKQQAVFFSSLAEMMQAGFSLKKSLINLQANHQLSAVKSQQILLQLEQGHTLSQTLQPWLSQTTFFQLKIAEQHGSVEDCIQELGHFLFGVDEQLQKLRGLLLYPAMLFVLLGGLCGSIKIWLLPKLTEFSQGLAENDQQKVAVDWSQVVSWGWKLLLAACLIYALKVGYWWYRQKTLNRHIWYAQLPLVGRLYRLYSAYLISFNLSLLLRCGLDVHQVCCYLQEFKPQSLYYQLGCQLAQSLDQGHELSGFVRQYPFIPQELLFFLTSGDTKTELSQELALFAHHSYQNLVRESERLLTWIQPVLFLVIAGVIIGTYLAILLPIYSSIEGIY</sequence>
<feature type="domain" description="Type II secretion system protein GspF" evidence="8">
    <location>
        <begin position="16"/>
        <end position="134"/>
    </location>
</feature>
<feature type="domain" description="Type II secretion system protein GspF" evidence="8">
    <location>
        <begin position="214"/>
        <end position="333"/>
    </location>
</feature>
<keyword evidence="5 7" id="KW-1133">Transmembrane helix</keyword>
<evidence type="ECO:0000256" key="6">
    <source>
        <dbReference type="ARBA" id="ARBA00023136"/>
    </source>
</evidence>
<dbReference type="RefSeq" id="WP_244054618.1">
    <property type="nucleotide sequence ID" value="NZ_BQXH01000003.1"/>
</dbReference>
<accession>A0ABQ5JJE6</accession>
<feature type="transmembrane region" description="Helical" evidence="7">
    <location>
        <begin position="110"/>
        <end position="132"/>
    </location>
</feature>
<comment type="similarity">
    <text evidence="2">Belongs to the GSP F family.</text>
</comment>
<gene>
    <name evidence="9" type="ORF">LPAF129_05310</name>
</gene>
<keyword evidence="4 7" id="KW-0812">Transmembrane</keyword>
<feature type="transmembrane region" description="Helical" evidence="7">
    <location>
        <begin position="314"/>
        <end position="335"/>
    </location>
</feature>
<evidence type="ECO:0000259" key="8">
    <source>
        <dbReference type="Pfam" id="PF00482"/>
    </source>
</evidence>
<evidence type="ECO:0000313" key="10">
    <source>
        <dbReference type="Proteomes" id="UP001055149"/>
    </source>
</evidence>
<evidence type="ECO:0000256" key="7">
    <source>
        <dbReference type="SAM" id="Phobius"/>
    </source>
</evidence>
<comment type="caution">
    <text evidence="9">The sequence shown here is derived from an EMBL/GenBank/DDBJ whole genome shotgun (WGS) entry which is preliminary data.</text>
</comment>
<dbReference type="PANTHER" id="PTHR30012:SF0">
    <property type="entry name" value="TYPE II SECRETION SYSTEM PROTEIN F-RELATED"/>
    <property type="match status" value="1"/>
</dbReference>
<evidence type="ECO:0000313" key="9">
    <source>
        <dbReference type="EMBL" id="GKS80846.1"/>
    </source>
</evidence>
<dbReference type="NCBIfam" id="NF041012">
    <property type="entry name" value="T4P_ComGB"/>
    <property type="match status" value="1"/>
</dbReference>
<name>A0ABQ5JJE6_9LACO</name>
<feature type="transmembrane region" description="Helical" evidence="7">
    <location>
        <begin position="161"/>
        <end position="182"/>
    </location>
</feature>
<keyword evidence="3" id="KW-1003">Cell membrane</keyword>
<evidence type="ECO:0000256" key="3">
    <source>
        <dbReference type="ARBA" id="ARBA00022475"/>
    </source>
</evidence>
<dbReference type="PANTHER" id="PTHR30012">
    <property type="entry name" value="GENERAL SECRETION PATHWAY PROTEIN"/>
    <property type="match status" value="1"/>
</dbReference>
<evidence type="ECO:0000256" key="1">
    <source>
        <dbReference type="ARBA" id="ARBA00004651"/>
    </source>
</evidence>
<keyword evidence="6 7" id="KW-0472">Membrane</keyword>
<dbReference type="Gene3D" id="1.20.81.30">
    <property type="entry name" value="Type II secretion system (T2SS), domain F"/>
    <property type="match status" value="1"/>
</dbReference>
<keyword evidence="10" id="KW-1185">Reference proteome</keyword>
<dbReference type="InterPro" id="IPR047692">
    <property type="entry name" value="T4P_ComGB"/>
</dbReference>
<evidence type="ECO:0000256" key="4">
    <source>
        <dbReference type="ARBA" id="ARBA00022692"/>
    </source>
</evidence>
<evidence type="ECO:0000256" key="2">
    <source>
        <dbReference type="ARBA" id="ARBA00005745"/>
    </source>
</evidence>
<comment type="subcellular location">
    <subcellularLocation>
        <location evidence="1">Cell membrane</location>
        <topology evidence="1">Multi-pass membrane protein</topology>
    </subcellularLocation>
</comment>
<dbReference type="EMBL" id="BQXH01000003">
    <property type="protein sequence ID" value="GKS80846.1"/>
    <property type="molecule type" value="Genomic_DNA"/>
</dbReference>
<dbReference type="InterPro" id="IPR042094">
    <property type="entry name" value="T2SS_GspF_sf"/>
</dbReference>